<dbReference type="CDD" id="cd07062">
    <property type="entry name" value="Peptidase_S66_mccF_like"/>
    <property type="match status" value="1"/>
</dbReference>
<dbReference type="GO" id="GO:0008236">
    <property type="term" value="F:serine-type peptidase activity"/>
    <property type="evidence" value="ECO:0007669"/>
    <property type="project" value="UniProtKB-KW"/>
</dbReference>
<evidence type="ECO:0000256" key="3">
    <source>
        <dbReference type="ARBA" id="ARBA00022670"/>
    </source>
</evidence>
<dbReference type="EC" id="3.4.16.-" evidence="9"/>
<dbReference type="Gene3D" id="3.50.30.60">
    <property type="entry name" value="LD-carboxypeptidase A C-terminal domain-like"/>
    <property type="match status" value="1"/>
</dbReference>
<evidence type="ECO:0000313" key="10">
    <source>
        <dbReference type="Proteomes" id="UP000190890"/>
    </source>
</evidence>
<accession>A0A1S8TP91</accession>
<dbReference type="OrthoDB" id="9807329at2"/>
<evidence type="ECO:0000256" key="2">
    <source>
        <dbReference type="ARBA" id="ARBA00022645"/>
    </source>
</evidence>
<evidence type="ECO:0000259" key="7">
    <source>
        <dbReference type="Pfam" id="PF02016"/>
    </source>
</evidence>
<protein>
    <submittedName>
        <fullName evidence="9">Putative murein peptide carboxypeptidase</fullName>
        <ecNumber evidence="9">3.4.16.-</ecNumber>
    </submittedName>
</protein>
<dbReference type="GO" id="GO:0004180">
    <property type="term" value="F:carboxypeptidase activity"/>
    <property type="evidence" value="ECO:0007669"/>
    <property type="project" value="UniProtKB-KW"/>
</dbReference>
<dbReference type="PANTHER" id="PTHR30237:SF2">
    <property type="entry name" value="MUREIN TETRAPEPTIDE CARBOXYPEPTIDASE"/>
    <property type="match status" value="1"/>
</dbReference>
<keyword evidence="2 9" id="KW-0121">Carboxypeptidase</keyword>
<dbReference type="RefSeq" id="WP_077846721.1">
    <property type="nucleotide sequence ID" value="NZ_LZZM01000099.1"/>
</dbReference>
<dbReference type="InterPro" id="IPR029062">
    <property type="entry name" value="Class_I_gatase-like"/>
</dbReference>
<dbReference type="Gene3D" id="3.40.50.10740">
    <property type="entry name" value="Class I glutamine amidotransferase-like"/>
    <property type="match status" value="1"/>
</dbReference>
<feature type="active site" description="Nucleophile" evidence="6">
    <location>
        <position position="109"/>
    </location>
</feature>
<evidence type="ECO:0000256" key="6">
    <source>
        <dbReference type="PIRSR" id="PIRSR028757-1"/>
    </source>
</evidence>
<dbReference type="InterPro" id="IPR027461">
    <property type="entry name" value="Carboxypeptidase_A_C_sf"/>
</dbReference>
<dbReference type="SUPFAM" id="SSF141986">
    <property type="entry name" value="LD-carboxypeptidase A C-terminal domain-like"/>
    <property type="match status" value="1"/>
</dbReference>
<evidence type="ECO:0000313" key="9">
    <source>
        <dbReference type="EMBL" id="OOM79588.1"/>
    </source>
</evidence>
<name>A0A1S8TP91_9CLOT</name>
<dbReference type="Pfam" id="PF17676">
    <property type="entry name" value="Peptidase_S66C"/>
    <property type="match status" value="1"/>
</dbReference>
<evidence type="ECO:0000256" key="5">
    <source>
        <dbReference type="ARBA" id="ARBA00022825"/>
    </source>
</evidence>
<comment type="caution">
    <text evidence="9">The sequence shown here is derived from an EMBL/GenBank/DDBJ whole genome shotgun (WGS) entry which is preliminary data.</text>
</comment>
<feature type="domain" description="LD-carboxypeptidase N-terminal" evidence="7">
    <location>
        <begin position="10"/>
        <end position="127"/>
    </location>
</feature>
<dbReference type="STRING" id="29367.CLPUN_15360"/>
<dbReference type="InterPro" id="IPR040921">
    <property type="entry name" value="Peptidase_S66C"/>
</dbReference>
<reference evidence="9 10" key="1">
    <citation type="submission" date="2016-05" db="EMBL/GenBank/DDBJ databases">
        <title>Microbial solvent formation.</title>
        <authorList>
            <person name="Poehlein A."/>
            <person name="Montoya Solano J.D."/>
            <person name="Flitsch S."/>
            <person name="Krabben P."/>
            <person name="Duerre P."/>
            <person name="Daniel R."/>
        </authorList>
    </citation>
    <scope>NUCLEOTIDE SEQUENCE [LARGE SCALE GENOMIC DNA]</scope>
    <source>
        <strain evidence="9 10">DSM 2619</strain>
    </source>
</reference>
<dbReference type="InterPro" id="IPR027478">
    <property type="entry name" value="LdcA_N"/>
</dbReference>
<keyword evidence="10" id="KW-1185">Reference proteome</keyword>
<dbReference type="PIRSF" id="PIRSF028757">
    <property type="entry name" value="LD-carboxypeptidase"/>
    <property type="match status" value="1"/>
</dbReference>
<dbReference type="InterPro" id="IPR003507">
    <property type="entry name" value="S66_fam"/>
</dbReference>
<keyword evidence="5" id="KW-0720">Serine protease</keyword>
<dbReference type="PANTHER" id="PTHR30237">
    <property type="entry name" value="MURAMOYLTETRAPEPTIDE CARBOXYPEPTIDASE"/>
    <property type="match status" value="1"/>
</dbReference>
<dbReference type="GO" id="GO:0006508">
    <property type="term" value="P:proteolysis"/>
    <property type="evidence" value="ECO:0007669"/>
    <property type="project" value="UniProtKB-KW"/>
</dbReference>
<dbReference type="SUPFAM" id="SSF52317">
    <property type="entry name" value="Class I glutamine amidotransferase-like"/>
    <property type="match status" value="1"/>
</dbReference>
<comment type="similarity">
    <text evidence="1">Belongs to the peptidase S66 family.</text>
</comment>
<sequence length="287" mass="32489">MKLLKCGDKVAIVACSNGLEESNIIKMKELETTLNKIGLKIEFSDKIYKKNSEFNGTGEEKAEVLMRFFKDSSIKAIFDVSGGDLANGILDYLDFEIIKNNPKPFFGYSDLSVILNSLYSKTGIKTYLYQIRNLIESNTNRQIEEFKNTFMSSGNELLTFKYEWIQGNSIEGIVVGGNLRCFLKLAGTEYMPNFTDKIIFLESLGGDVPKMVTYLTQYKQMGVFKKVKGILLGSYTEMEREKYFPTIVEIIKEMVNNPNMPIVKTSEIGHGKDSKCIIIGKNIKIGR</sequence>
<feature type="active site" description="Charge relay system" evidence="6">
    <location>
        <position position="270"/>
    </location>
</feature>
<dbReference type="EMBL" id="LZZM01000099">
    <property type="protein sequence ID" value="OOM79588.1"/>
    <property type="molecule type" value="Genomic_DNA"/>
</dbReference>
<feature type="active site" description="Charge relay system" evidence="6">
    <location>
        <position position="202"/>
    </location>
</feature>
<dbReference type="AlphaFoldDB" id="A0A1S8TP91"/>
<organism evidence="9 10">
    <name type="scientific">Clostridium puniceum</name>
    <dbReference type="NCBI Taxonomy" id="29367"/>
    <lineage>
        <taxon>Bacteria</taxon>
        <taxon>Bacillati</taxon>
        <taxon>Bacillota</taxon>
        <taxon>Clostridia</taxon>
        <taxon>Eubacteriales</taxon>
        <taxon>Clostridiaceae</taxon>
        <taxon>Clostridium</taxon>
    </lineage>
</organism>
<keyword evidence="4 9" id="KW-0378">Hydrolase</keyword>
<evidence type="ECO:0000256" key="1">
    <source>
        <dbReference type="ARBA" id="ARBA00010233"/>
    </source>
</evidence>
<proteinExistence type="inferred from homology"/>
<feature type="domain" description="LD-carboxypeptidase C-terminal" evidence="8">
    <location>
        <begin position="171"/>
        <end position="285"/>
    </location>
</feature>
<evidence type="ECO:0000256" key="4">
    <source>
        <dbReference type="ARBA" id="ARBA00022801"/>
    </source>
</evidence>
<evidence type="ECO:0000259" key="8">
    <source>
        <dbReference type="Pfam" id="PF17676"/>
    </source>
</evidence>
<keyword evidence="3" id="KW-0645">Protease</keyword>
<dbReference type="Proteomes" id="UP000190890">
    <property type="component" value="Unassembled WGS sequence"/>
</dbReference>
<dbReference type="InterPro" id="IPR040449">
    <property type="entry name" value="Peptidase_S66_N"/>
</dbReference>
<dbReference type="Pfam" id="PF02016">
    <property type="entry name" value="Peptidase_S66"/>
    <property type="match status" value="1"/>
</dbReference>
<gene>
    <name evidence="9" type="primary">ykfA_1</name>
    <name evidence="9" type="ORF">CLPUN_15360</name>
</gene>